<dbReference type="AlphaFoldDB" id="Q5Z6E7"/>
<dbReference type="HOGENOM" id="CLU_1177002_0_0_1"/>
<feature type="compositionally biased region" description="Low complexity" evidence="1">
    <location>
        <begin position="256"/>
        <end position="271"/>
    </location>
</feature>
<name>Q5Z6E7_ORYSJ</name>
<evidence type="ECO:0000256" key="1">
    <source>
        <dbReference type="SAM" id="MobiDB-lite"/>
    </source>
</evidence>
<feature type="region of interest" description="Disordered" evidence="1">
    <location>
        <begin position="25"/>
        <end position="94"/>
    </location>
</feature>
<proteinExistence type="predicted"/>
<feature type="compositionally biased region" description="Low complexity" evidence="1">
    <location>
        <begin position="57"/>
        <end position="94"/>
    </location>
</feature>
<dbReference type="PANTHER" id="PTHR33264:SF8">
    <property type="entry name" value="EXPRESSED PROTEIN"/>
    <property type="match status" value="1"/>
</dbReference>
<organism evidence="2 3">
    <name type="scientific">Oryza sativa subsp. japonica</name>
    <name type="common">Rice</name>
    <dbReference type="NCBI Taxonomy" id="39947"/>
    <lineage>
        <taxon>Eukaryota</taxon>
        <taxon>Viridiplantae</taxon>
        <taxon>Streptophyta</taxon>
        <taxon>Embryophyta</taxon>
        <taxon>Tracheophyta</taxon>
        <taxon>Spermatophyta</taxon>
        <taxon>Magnoliopsida</taxon>
        <taxon>Liliopsida</taxon>
        <taxon>Poales</taxon>
        <taxon>Poaceae</taxon>
        <taxon>BOP clade</taxon>
        <taxon>Oryzoideae</taxon>
        <taxon>Oryzeae</taxon>
        <taxon>Oryzinae</taxon>
        <taxon>Oryza</taxon>
        <taxon>Oryza sativa</taxon>
    </lineage>
</organism>
<sequence length="357" mass="37199">MPKPNLSPAHLFKAHVNRRLLRHFGKSAPKGMGLLQQGCPRRRARPENGAAGDGGSRADASFPQAAHGLGAAGSASSAAARNGSSSSSLLSRRLRRSSAVEMMREWERRRARKRRPLGGEVAGGTAAECAAVFCCFPFTVVELVVLAAVRVPAAPFEVALPPRPLGLVVGGGSERKRSKAGEAKRRRGEAQGPYAAALKAAHLAPDELARLMLHHCSMGAAAIPSPFPSIAWEQIEQRCQAGTHVSFVSGWRPDSDASSSPSPSPSSSPAAHARRTDLPCPGASPAANDSIQSGERERERMLLGSAALLFFLLSTSLLATGSRWGEAAVDASAPLGLVGSGGVVLHHLCPPHEGIGG</sequence>
<evidence type="ECO:0000313" key="3">
    <source>
        <dbReference type="Proteomes" id="UP000000763"/>
    </source>
</evidence>
<feature type="region of interest" description="Disordered" evidence="1">
    <location>
        <begin position="250"/>
        <end position="297"/>
    </location>
</feature>
<accession>Q5Z6E7</accession>
<feature type="region of interest" description="Disordered" evidence="1">
    <location>
        <begin position="171"/>
        <end position="192"/>
    </location>
</feature>
<evidence type="ECO:0000313" key="2">
    <source>
        <dbReference type="EMBL" id="BAD61905.1"/>
    </source>
</evidence>
<protein>
    <submittedName>
        <fullName evidence="2">Uncharacterized protein</fullName>
    </submittedName>
</protein>
<gene>
    <name evidence="2" type="primary">P0427E01.8</name>
</gene>
<dbReference type="Proteomes" id="UP000000763">
    <property type="component" value="Chromosome 6"/>
</dbReference>
<dbReference type="EMBL" id="AP005449">
    <property type="protein sequence ID" value="BAD61905.1"/>
    <property type="molecule type" value="Genomic_DNA"/>
</dbReference>
<reference evidence="3" key="2">
    <citation type="journal article" date="2008" name="Nucleic Acids Res.">
        <title>The rice annotation project database (RAP-DB): 2008 update.</title>
        <authorList>
            <consortium name="The rice annotation project (RAP)"/>
        </authorList>
    </citation>
    <scope>GENOME REANNOTATION</scope>
    <source>
        <strain evidence="3">cv. Nipponbare</strain>
    </source>
</reference>
<reference evidence="3" key="1">
    <citation type="journal article" date="2005" name="Nature">
        <title>The map-based sequence of the rice genome.</title>
        <authorList>
            <consortium name="International rice genome sequencing project (IRGSP)"/>
            <person name="Matsumoto T."/>
            <person name="Wu J."/>
            <person name="Kanamori H."/>
            <person name="Katayose Y."/>
            <person name="Fujisawa M."/>
            <person name="Namiki N."/>
            <person name="Mizuno H."/>
            <person name="Yamamoto K."/>
            <person name="Antonio B.A."/>
            <person name="Baba T."/>
            <person name="Sakata K."/>
            <person name="Nagamura Y."/>
            <person name="Aoki H."/>
            <person name="Arikawa K."/>
            <person name="Arita K."/>
            <person name="Bito T."/>
            <person name="Chiden Y."/>
            <person name="Fujitsuka N."/>
            <person name="Fukunaka R."/>
            <person name="Hamada M."/>
            <person name="Harada C."/>
            <person name="Hayashi A."/>
            <person name="Hijishita S."/>
            <person name="Honda M."/>
            <person name="Hosokawa S."/>
            <person name="Ichikawa Y."/>
            <person name="Idonuma A."/>
            <person name="Iijima M."/>
            <person name="Ikeda M."/>
            <person name="Ikeno M."/>
            <person name="Ito K."/>
            <person name="Ito S."/>
            <person name="Ito T."/>
            <person name="Ito Y."/>
            <person name="Ito Y."/>
            <person name="Iwabuchi A."/>
            <person name="Kamiya K."/>
            <person name="Karasawa W."/>
            <person name="Kurita K."/>
            <person name="Katagiri S."/>
            <person name="Kikuta A."/>
            <person name="Kobayashi H."/>
            <person name="Kobayashi N."/>
            <person name="Machita K."/>
            <person name="Maehara T."/>
            <person name="Masukawa M."/>
            <person name="Mizubayashi T."/>
            <person name="Mukai Y."/>
            <person name="Nagasaki H."/>
            <person name="Nagata Y."/>
            <person name="Naito S."/>
            <person name="Nakashima M."/>
            <person name="Nakama Y."/>
            <person name="Nakamichi Y."/>
            <person name="Nakamura M."/>
            <person name="Meguro A."/>
            <person name="Negishi M."/>
            <person name="Ohta I."/>
            <person name="Ohta T."/>
            <person name="Okamoto M."/>
            <person name="Ono N."/>
            <person name="Saji S."/>
            <person name="Sakaguchi M."/>
            <person name="Sakai K."/>
            <person name="Shibata M."/>
            <person name="Shimokawa T."/>
            <person name="Song J."/>
            <person name="Takazaki Y."/>
            <person name="Terasawa K."/>
            <person name="Tsugane M."/>
            <person name="Tsuji K."/>
            <person name="Ueda S."/>
            <person name="Waki K."/>
            <person name="Yamagata H."/>
            <person name="Yamamoto M."/>
            <person name="Yamamoto S."/>
            <person name="Yamane H."/>
            <person name="Yoshiki S."/>
            <person name="Yoshihara R."/>
            <person name="Yukawa K."/>
            <person name="Zhong H."/>
            <person name="Yano M."/>
            <person name="Yuan Q."/>
            <person name="Ouyang S."/>
            <person name="Liu J."/>
            <person name="Jones K.M."/>
            <person name="Gansberger K."/>
            <person name="Moffat K."/>
            <person name="Hill J."/>
            <person name="Bera J."/>
            <person name="Fadrosh D."/>
            <person name="Jin S."/>
            <person name="Johri S."/>
            <person name="Kim M."/>
            <person name="Overton L."/>
            <person name="Reardon M."/>
            <person name="Tsitrin T."/>
            <person name="Vuong H."/>
            <person name="Weaver B."/>
            <person name="Ciecko A."/>
            <person name="Tallon L."/>
            <person name="Jackson J."/>
            <person name="Pai G."/>
            <person name="Aken S.V."/>
            <person name="Utterback T."/>
            <person name="Reidmuller S."/>
            <person name="Feldblyum T."/>
            <person name="Hsiao J."/>
            <person name="Zismann V."/>
            <person name="Iobst S."/>
            <person name="de Vazeille A.R."/>
            <person name="Buell C.R."/>
            <person name="Ying K."/>
            <person name="Li Y."/>
            <person name="Lu T."/>
            <person name="Huang Y."/>
            <person name="Zhao Q."/>
            <person name="Feng Q."/>
            <person name="Zhang L."/>
            <person name="Zhu J."/>
            <person name="Weng Q."/>
            <person name="Mu J."/>
            <person name="Lu Y."/>
            <person name="Fan D."/>
            <person name="Liu Y."/>
            <person name="Guan J."/>
            <person name="Zhang Y."/>
            <person name="Yu S."/>
            <person name="Liu X."/>
            <person name="Zhang Y."/>
            <person name="Hong G."/>
            <person name="Han B."/>
            <person name="Choisne N."/>
            <person name="Demange N."/>
            <person name="Orjeda G."/>
            <person name="Samain S."/>
            <person name="Cattolico L."/>
            <person name="Pelletier E."/>
            <person name="Couloux A."/>
            <person name="Segurens B."/>
            <person name="Wincker P."/>
            <person name="D'Hont A."/>
            <person name="Scarpelli C."/>
            <person name="Weissenbach J."/>
            <person name="Salanoubat M."/>
            <person name="Quetier F."/>
            <person name="Yu Y."/>
            <person name="Kim H.R."/>
            <person name="Rambo T."/>
            <person name="Currie J."/>
            <person name="Collura K."/>
            <person name="Luo M."/>
            <person name="Yang T."/>
            <person name="Ammiraju J.S.S."/>
            <person name="Engler F."/>
            <person name="Soderlund C."/>
            <person name="Wing R.A."/>
            <person name="Palmer L.E."/>
            <person name="de la Bastide M."/>
            <person name="Spiegel L."/>
            <person name="Nascimento L."/>
            <person name="Zutavern T."/>
            <person name="O'Shaughnessy A."/>
            <person name="Dike S."/>
            <person name="Dedhia N."/>
            <person name="Preston R."/>
            <person name="Balija V."/>
            <person name="McCombie W.R."/>
            <person name="Chow T."/>
            <person name="Chen H."/>
            <person name="Chung M."/>
            <person name="Chen C."/>
            <person name="Shaw J."/>
            <person name="Wu H."/>
            <person name="Hsiao K."/>
            <person name="Chao Y."/>
            <person name="Chu M."/>
            <person name="Cheng C."/>
            <person name="Hour A."/>
            <person name="Lee P."/>
            <person name="Lin S."/>
            <person name="Lin Y."/>
            <person name="Liou J."/>
            <person name="Liu S."/>
            <person name="Hsing Y."/>
            <person name="Raghuvanshi S."/>
            <person name="Mohanty A."/>
            <person name="Bharti A.K."/>
            <person name="Gaur A."/>
            <person name="Gupta V."/>
            <person name="Kumar D."/>
            <person name="Ravi V."/>
            <person name="Vij S."/>
            <person name="Kapur A."/>
            <person name="Khurana P."/>
            <person name="Khurana P."/>
            <person name="Khurana J.P."/>
            <person name="Tyagi A.K."/>
            <person name="Gaikwad K."/>
            <person name="Singh A."/>
            <person name="Dalal V."/>
            <person name="Srivastava S."/>
            <person name="Dixit A."/>
            <person name="Pal A.K."/>
            <person name="Ghazi I.A."/>
            <person name="Yadav M."/>
            <person name="Pandit A."/>
            <person name="Bhargava A."/>
            <person name="Sureshbabu K."/>
            <person name="Batra K."/>
            <person name="Sharma T.R."/>
            <person name="Mohapatra T."/>
            <person name="Singh N.K."/>
            <person name="Messing J."/>
            <person name="Nelson A.B."/>
            <person name="Fuks G."/>
            <person name="Kavchok S."/>
            <person name="Keizer G."/>
            <person name="Linton E."/>
            <person name="Llaca V."/>
            <person name="Song R."/>
            <person name="Tanyolac B."/>
            <person name="Young S."/>
            <person name="Ho-Il K."/>
            <person name="Hahn J.H."/>
            <person name="Sangsakoo G."/>
            <person name="Vanavichit A."/>
            <person name="de Mattos Luiz.A.T."/>
            <person name="Zimmer P.D."/>
            <person name="Malone G."/>
            <person name="Dellagostin O."/>
            <person name="de Oliveira A.C."/>
            <person name="Bevan M."/>
            <person name="Bancroft I."/>
            <person name="Minx P."/>
            <person name="Cordum H."/>
            <person name="Wilson R."/>
            <person name="Cheng Z."/>
            <person name="Jin W."/>
            <person name="Jiang J."/>
            <person name="Leong S.A."/>
            <person name="Iwama H."/>
            <person name="Gojobori T."/>
            <person name="Itoh T."/>
            <person name="Niimura Y."/>
            <person name="Fujii Y."/>
            <person name="Habara T."/>
            <person name="Sakai H."/>
            <person name="Sato Y."/>
            <person name="Wilson G."/>
            <person name="Kumar K."/>
            <person name="McCouch S."/>
            <person name="Juretic N."/>
            <person name="Hoen D."/>
            <person name="Wright S."/>
            <person name="Bruskiewich R."/>
            <person name="Bureau T."/>
            <person name="Miyao A."/>
            <person name="Hirochika H."/>
            <person name="Nishikawa T."/>
            <person name="Kadowaki K."/>
            <person name="Sugiura M."/>
            <person name="Burr B."/>
            <person name="Sasaki T."/>
        </authorList>
    </citation>
    <scope>NUCLEOTIDE SEQUENCE [LARGE SCALE GENOMIC DNA]</scope>
    <source>
        <strain evidence="3">cv. Nipponbare</strain>
    </source>
</reference>
<feature type="compositionally biased region" description="Basic and acidic residues" evidence="1">
    <location>
        <begin position="173"/>
        <end position="183"/>
    </location>
</feature>
<dbReference type="PANTHER" id="PTHR33264">
    <property type="entry name" value="EXPRESSED PROTEIN"/>
    <property type="match status" value="1"/>
</dbReference>